<evidence type="ECO:0000259" key="1">
    <source>
        <dbReference type="Pfam" id="PF00753"/>
    </source>
</evidence>
<evidence type="ECO:0000313" key="2">
    <source>
        <dbReference type="EMBL" id="PQO46107.1"/>
    </source>
</evidence>
<accession>A0A2S8GNV6</accession>
<organism evidence="2 3">
    <name type="scientific">Blastopirellula marina</name>
    <dbReference type="NCBI Taxonomy" id="124"/>
    <lineage>
        <taxon>Bacteria</taxon>
        <taxon>Pseudomonadati</taxon>
        <taxon>Planctomycetota</taxon>
        <taxon>Planctomycetia</taxon>
        <taxon>Pirellulales</taxon>
        <taxon>Pirellulaceae</taxon>
        <taxon>Blastopirellula</taxon>
    </lineage>
</organism>
<evidence type="ECO:0000313" key="3">
    <source>
        <dbReference type="Proteomes" id="UP000237819"/>
    </source>
</evidence>
<dbReference type="Proteomes" id="UP000237819">
    <property type="component" value="Unassembled WGS sequence"/>
</dbReference>
<dbReference type="AlphaFoldDB" id="A0A2S8GNV6"/>
<protein>
    <recommendedName>
        <fullName evidence="1">Metallo-beta-lactamase domain-containing protein</fullName>
    </recommendedName>
</protein>
<gene>
    <name evidence="2" type="ORF">C5Y93_11060</name>
</gene>
<dbReference type="Gene3D" id="3.60.15.10">
    <property type="entry name" value="Ribonuclease Z/Hydroxyacylglutathione hydrolase-like"/>
    <property type="match status" value="1"/>
</dbReference>
<proteinExistence type="predicted"/>
<sequence>MDGTRNNLLHPDVLQIHAPAINFYVVRDDRGLTVIDGGFIGGPRRLTRSLYEAGWQNEPIRGIVVTHGHLED</sequence>
<dbReference type="Pfam" id="PF00753">
    <property type="entry name" value="Lactamase_B"/>
    <property type="match status" value="1"/>
</dbReference>
<reference evidence="2 3" key="1">
    <citation type="submission" date="2018-02" db="EMBL/GenBank/DDBJ databases">
        <title>Comparative genomes isolates from brazilian mangrove.</title>
        <authorList>
            <person name="Araujo J.E."/>
            <person name="Taketani R.G."/>
            <person name="Silva M.C.P."/>
            <person name="Loureco M.V."/>
            <person name="Andreote F.D."/>
        </authorList>
    </citation>
    <scope>NUCLEOTIDE SEQUENCE [LARGE SCALE GENOMIC DNA]</scope>
    <source>
        <strain evidence="2 3">Nap-Phe MGV</strain>
    </source>
</reference>
<comment type="caution">
    <text evidence="2">The sequence shown here is derived from an EMBL/GenBank/DDBJ whole genome shotgun (WGS) entry which is preliminary data.</text>
</comment>
<dbReference type="EMBL" id="PUHZ01000011">
    <property type="protein sequence ID" value="PQO46107.1"/>
    <property type="molecule type" value="Genomic_DNA"/>
</dbReference>
<dbReference type="InterPro" id="IPR036866">
    <property type="entry name" value="RibonucZ/Hydroxyglut_hydro"/>
</dbReference>
<dbReference type="InterPro" id="IPR001279">
    <property type="entry name" value="Metallo-B-lactamas"/>
</dbReference>
<name>A0A2S8GNV6_9BACT</name>
<dbReference type="SUPFAM" id="SSF56281">
    <property type="entry name" value="Metallo-hydrolase/oxidoreductase"/>
    <property type="match status" value="1"/>
</dbReference>
<feature type="domain" description="Metallo-beta-lactamase" evidence="1">
    <location>
        <begin position="21"/>
        <end position="70"/>
    </location>
</feature>